<evidence type="ECO:0000313" key="11">
    <source>
        <dbReference type="EMBL" id="PIK46846.1"/>
    </source>
</evidence>
<evidence type="ECO:0000256" key="3">
    <source>
        <dbReference type="ARBA" id="ARBA00009621"/>
    </source>
</evidence>
<dbReference type="InterPro" id="IPR035979">
    <property type="entry name" value="RBD_domain_sf"/>
</dbReference>
<dbReference type="GO" id="GO:0003729">
    <property type="term" value="F:mRNA binding"/>
    <property type="evidence" value="ECO:0007669"/>
    <property type="project" value="UniProtKB-ARBA"/>
</dbReference>
<dbReference type="SUPFAM" id="SSF54928">
    <property type="entry name" value="RNA-binding domain, RBD"/>
    <property type="match status" value="2"/>
</dbReference>
<organism evidence="11 12">
    <name type="scientific">Stichopus japonicus</name>
    <name type="common">Sea cucumber</name>
    <dbReference type="NCBI Taxonomy" id="307972"/>
    <lineage>
        <taxon>Eukaryota</taxon>
        <taxon>Metazoa</taxon>
        <taxon>Echinodermata</taxon>
        <taxon>Eleutherozoa</taxon>
        <taxon>Echinozoa</taxon>
        <taxon>Holothuroidea</taxon>
        <taxon>Aspidochirotacea</taxon>
        <taxon>Aspidochirotida</taxon>
        <taxon>Stichopodidae</taxon>
        <taxon>Apostichopus</taxon>
    </lineage>
</organism>
<keyword evidence="12" id="KW-1185">Reference proteome</keyword>
<keyword evidence="5" id="KW-0677">Repeat</keyword>
<reference evidence="11 12" key="1">
    <citation type="journal article" date="2017" name="PLoS Biol.">
        <title>The sea cucumber genome provides insights into morphological evolution and visceral regeneration.</title>
        <authorList>
            <person name="Zhang X."/>
            <person name="Sun L."/>
            <person name="Yuan J."/>
            <person name="Sun Y."/>
            <person name="Gao Y."/>
            <person name="Zhang L."/>
            <person name="Li S."/>
            <person name="Dai H."/>
            <person name="Hamel J.F."/>
            <person name="Liu C."/>
            <person name="Yu Y."/>
            <person name="Liu S."/>
            <person name="Lin W."/>
            <person name="Guo K."/>
            <person name="Jin S."/>
            <person name="Xu P."/>
            <person name="Storey K.B."/>
            <person name="Huan P."/>
            <person name="Zhang T."/>
            <person name="Zhou Y."/>
            <person name="Zhang J."/>
            <person name="Lin C."/>
            <person name="Li X."/>
            <person name="Xing L."/>
            <person name="Huo D."/>
            <person name="Sun M."/>
            <person name="Wang L."/>
            <person name="Mercier A."/>
            <person name="Li F."/>
            <person name="Yang H."/>
            <person name="Xiang J."/>
        </authorList>
    </citation>
    <scope>NUCLEOTIDE SEQUENCE [LARGE SCALE GENOMIC DNA]</scope>
    <source>
        <strain evidence="11">Shaxun</strain>
        <tissue evidence="11">Muscle</tissue>
    </source>
</reference>
<feature type="compositionally biased region" description="Pro residues" evidence="9">
    <location>
        <begin position="15"/>
        <end position="30"/>
    </location>
</feature>
<evidence type="ECO:0000256" key="5">
    <source>
        <dbReference type="ARBA" id="ARBA00022737"/>
    </source>
</evidence>
<evidence type="ECO:0000256" key="8">
    <source>
        <dbReference type="PROSITE-ProRule" id="PRU00176"/>
    </source>
</evidence>
<evidence type="ECO:0000256" key="9">
    <source>
        <dbReference type="SAM" id="MobiDB-lite"/>
    </source>
</evidence>
<name>A0A2G8KFT8_STIJA</name>
<proteinExistence type="inferred from homology"/>
<feature type="domain" description="RRM" evidence="10">
    <location>
        <begin position="463"/>
        <end position="541"/>
    </location>
</feature>
<dbReference type="PROSITE" id="PS50102">
    <property type="entry name" value="RRM"/>
    <property type="match status" value="3"/>
</dbReference>
<keyword evidence="4" id="KW-0963">Cytoplasm</keyword>
<dbReference type="SMART" id="SM00360">
    <property type="entry name" value="RRM"/>
    <property type="match status" value="3"/>
</dbReference>
<evidence type="ECO:0000256" key="6">
    <source>
        <dbReference type="ARBA" id="ARBA00022884"/>
    </source>
</evidence>
<keyword evidence="6 8" id="KW-0694">RNA-binding</keyword>
<keyword evidence="7" id="KW-0539">Nucleus</keyword>
<accession>A0A2G8KFT8</accession>
<dbReference type="GO" id="GO:0005634">
    <property type="term" value="C:nucleus"/>
    <property type="evidence" value="ECO:0007669"/>
    <property type="project" value="UniProtKB-SubCell"/>
</dbReference>
<evidence type="ECO:0000256" key="4">
    <source>
        <dbReference type="ARBA" id="ARBA00022490"/>
    </source>
</evidence>
<dbReference type="Gene3D" id="3.30.70.330">
    <property type="match status" value="3"/>
</dbReference>
<dbReference type="InterPro" id="IPR012677">
    <property type="entry name" value="Nucleotide-bd_a/b_plait_sf"/>
</dbReference>
<dbReference type="FunFam" id="3.30.70.330:FF:000010">
    <property type="entry name" value="CUGBP Elav-like family member 4 isoform 3"/>
    <property type="match status" value="1"/>
</dbReference>
<evidence type="ECO:0000313" key="12">
    <source>
        <dbReference type="Proteomes" id="UP000230750"/>
    </source>
</evidence>
<dbReference type="STRING" id="307972.A0A2G8KFT8"/>
<sequence>MAAPQLTPSPAAETVPPPGPSPGQQVPPPQQGQLSPQPNGVPNAQQQPIPMKDHDAIKLFVGQIPRNLLEKDLRPIFEEYGRIYELTVLRDRITGAHKGCAFLTYCDRQSAQEAQKALHEKKTLPGMNRALQVKPADSEKDRKIFVGMLAKHQTEEDVKAIFTRFGKIEECTVLRDAENVSKGCAFVKFSAKKEAQAAIQSFTPLPGQMPSLVVKLAETEKERQLRQNMNSMSAMTGFTLNPLVFAPLNAHNQAAAYTQALMQQQAIVTANPNYIANPMTALATAQMNHFNAAATMNGFTTIPPGSEPFILHSPSRESPQVSGLSAQCLPAYGRDPGAAINGFQTAIAPSSSVTAGQTVSQLAGTPTLQSPTSLPPYTLAAATNGQGETIYTNGLQQYTAGDYAAASAAALGAADHIQQAYSGMQQYAATYPSAYGQMSHTAFPQQQQPPVIVTPQKEGPEGCNLFIYHLPPEISDAELMSMFAPFGNVISAKVFMDRVTNQSKCFGFVSFDDPRCAQNAITAMNGFSIGTKRLKVQLKRPKDANKPY</sequence>
<dbReference type="EMBL" id="MRZV01000617">
    <property type="protein sequence ID" value="PIK46846.1"/>
    <property type="molecule type" value="Genomic_DNA"/>
</dbReference>
<dbReference type="GO" id="GO:0005737">
    <property type="term" value="C:cytoplasm"/>
    <property type="evidence" value="ECO:0007669"/>
    <property type="project" value="UniProtKB-SubCell"/>
</dbReference>
<dbReference type="GO" id="GO:0010629">
    <property type="term" value="P:negative regulation of gene expression"/>
    <property type="evidence" value="ECO:0007669"/>
    <property type="project" value="UniProtKB-ARBA"/>
</dbReference>
<dbReference type="PANTHER" id="PTHR24012">
    <property type="entry name" value="RNA BINDING PROTEIN"/>
    <property type="match status" value="1"/>
</dbReference>
<dbReference type="AlphaFoldDB" id="A0A2G8KFT8"/>
<dbReference type="OrthoDB" id="410044at2759"/>
<evidence type="ECO:0000256" key="2">
    <source>
        <dbReference type="ARBA" id="ARBA00004496"/>
    </source>
</evidence>
<dbReference type="CDD" id="cd12632">
    <property type="entry name" value="RRM1_CELF3_4_5_6"/>
    <property type="match status" value="1"/>
</dbReference>
<dbReference type="FunFam" id="3.30.70.330:FF:000198">
    <property type="entry name" value="CUGBP Elav-like family member 6 isoform X3"/>
    <property type="match status" value="1"/>
</dbReference>
<gene>
    <name evidence="11" type="ORF">BSL78_16263</name>
</gene>
<dbReference type="InterPro" id="IPR034648">
    <property type="entry name" value="CELF3/4/5/6_RRM1"/>
</dbReference>
<feature type="domain" description="RRM" evidence="10">
    <location>
        <begin position="57"/>
        <end position="138"/>
    </location>
</feature>
<dbReference type="Pfam" id="PF00076">
    <property type="entry name" value="RRM_1"/>
    <property type="match status" value="3"/>
</dbReference>
<feature type="domain" description="RRM" evidence="10">
    <location>
        <begin position="142"/>
        <end position="219"/>
    </location>
</feature>
<evidence type="ECO:0000256" key="1">
    <source>
        <dbReference type="ARBA" id="ARBA00004123"/>
    </source>
</evidence>
<dbReference type="Proteomes" id="UP000230750">
    <property type="component" value="Unassembled WGS sequence"/>
</dbReference>
<comment type="subcellular location">
    <subcellularLocation>
        <location evidence="2">Cytoplasm</location>
    </subcellularLocation>
    <subcellularLocation>
        <location evidence="1">Nucleus</location>
    </subcellularLocation>
</comment>
<comment type="caution">
    <text evidence="11">The sequence shown here is derived from an EMBL/GenBank/DDBJ whole genome shotgun (WGS) entry which is preliminary data.</text>
</comment>
<dbReference type="GO" id="GO:0009967">
    <property type="term" value="P:positive regulation of signal transduction"/>
    <property type="evidence" value="ECO:0007669"/>
    <property type="project" value="UniProtKB-ARBA"/>
</dbReference>
<evidence type="ECO:0000256" key="7">
    <source>
        <dbReference type="ARBA" id="ARBA00023242"/>
    </source>
</evidence>
<comment type="similarity">
    <text evidence="3">Belongs to the CELF/BRUNOL family.</text>
</comment>
<dbReference type="InterPro" id="IPR000504">
    <property type="entry name" value="RRM_dom"/>
</dbReference>
<evidence type="ECO:0000259" key="10">
    <source>
        <dbReference type="PROSITE" id="PS50102"/>
    </source>
</evidence>
<feature type="region of interest" description="Disordered" evidence="9">
    <location>
        <begin position="1"/>
        <end position="48"/>
    </location>
</feature>
<protein>
    <submittedName>
        <fullName evidence="11">Putative CUGBP Elav-like family member 3-B isoform X2</fullName>
    </submittedName>
</protein>
<dbReference type="FunFam" id="3.30.70.330:FF:000383">
    <property type="entry name" value="Sex lethal, isoform D"/>
    <property type="match status" value="1"/>
</dbReference>